<dbReference type="GO" id="GO:0016874">
    <property type="term" value="F:ligase activity"/>
    <property type="evidence" value="ECO:0007669"/>
    <property type="project" value="UniProtKB-KW"/>
</dbReference>
<feature type="domain" description="AMP-binding enzyme C-terminal" evidence="9">
    <location>
        <begin position="454"/>
        <end position="529"/>
    </location>
</feature>
<dbReference type="InterPro" id="IPR045851">
    <property type="entry name" value="AMP-bd_C_sf"/>
</dbReference>
<dbReference type="InterPro" id="IPR042099">
    <property type="entry name" value="ANL_N_sf"/>
</dbReference>
<evidence type="ECO:0000256" key="7">
    <source>
        <dbReference type="ARBA" id="ARBA00067668"/>
    </source>
</evidence>
<comment type="similarity">
    <text evidence="1">Belongs to the ATP-dependent AMP-binding enzyme family.</text>
</comment>
<dbReference type="EMBL" id="BPQJ01000053">
    <property type="protein sequence ID" value="GJD66051.1"/>
    <property type="molecule type" value="Genomic_DNA"/>
</dbReference>
<dbReference type="SUPFAM" id="SSF56801">
    <property type="entry name" value="Acetyl-CoA synthetase-like"/>
    <property type="match status" value="1"/>
</dbReference>
<gene>
    <name evidence="10" type="ORF">MPEAHAMD_6247</name>
</gene>
<evidence type="ECO:0000256" key="4">
    <source>
        <dbReference type="ARBA" id="ARBA00023098"/>
    </source>
</evidence>
<accession>A0AA37HIA7</accession>
<name>A0AA37HIA7_9HYPH</name>
<dbReference type="InterPro" id="IPR025110">
    <property type="entry name" value="AMP-bd_C"/>
</dbReference>
<evidence type="ECO:0000256" key="1">
    <source>
        <dbReference type="ARBA" id="ARBA00006432"/>
    </source>
</evidence>
<dbReference type="Gene3D" id="3.40.50.12780">
    <property type="entry name" value="N-terminal domain of ligase-like"/>
    <property type="match status" value="1"/>
</dbReference>
<evidence type="ECO:0000313" key="10">
    <source>
        <dbReference type="EMBL" id="GJD66051.1"/>
    </source>
</evidence>
<keyword evidence="3" id="KW-0276">Fatty acid metabolism</keyword>
<comment type="caution">
    <text evidence="10">The sequence shown here is derived from an EMBL/GenBank/DDBJ whole genome shotgun (WGS) entry which is preliminary data.</text>
</comment>
<reference evidence="10" key="1">
    <citation type="journal article" date="2016" name="Front. Microbiol.">
        <title>Genome Sequence of the Piezophilic, Mesophilic Sulfate-Reducing Bacterium Desulfovibrio indicus J2T.</title>
        <authorList>
            <person name="Cao J."/>
            <person name="Maignien L."/>
            <person name="Shao Z."/>
            <person name="Alain K."/>
            <person name="Jebbar M."/>
        </authorList>
    </citation>
    <scope>NUCLEOTIDE SEQUENCE</scope>
    <source>
        <strain evidence="10">JCM 32048</strain>
    </source>
</reference>
<dbReference type="InterPro" id="IPR020845">
    <property type="entry name" value="AMP-binding_CS"/>
</dbReference>
<evidence type="ECO:0000256" key="6">
    <source>
        <dbReference type="ARBA" id="ARBA00066616"/>
    </source>
</evidence>
<dbReference type="EC" id="6.2.1.44" evidence="6"/>
<dbReference type="Proteomes" id="UP001055286">
    <property type="component" value="Unassembled WGS sequence"/>
</dbReference>
<dbReference type="PANTHER" id="PTHR43859">
    <property type="entry name" value="ACYL-ACTIVATING ENZYME"/>
    <property type="match status" value="1"/>
</dbReference>
<dbReference type="NCBIfam" id="NF006020">
    <property type="entry name" value="PRK08162.1"/>
    <property type="match status" value="1"/>
</dbReference>
<feature type="domain" description="AMP-dependent synthetase/ligase" evidence="8">
    <location>
        <begin position="27"/>
        <end position="404"/>
    </location>
</feature>
<evidence type="ECO:0000259" key="9">
    <source>
        <dbReference type="Pfam" id="PF13193"/>
    </source>
</evidence>
<dbReference type="PROSITE" id="PS00455">
    <property type="entry name" value="AMP_BINDING"/>
    <property type="match status" value="1"/>
</dbReference>
<keyword evidence="11" id="KW-1185">Reference proteome</keyword>
<organism evidence="10 11">
    <name type="scientific">Methylobacterium frigidaeris</name>
    <dbReference type="NCBI Taxonomy" id="2038277"/>
    <lineage>
        <taxon>Bacteria</taxon>
        <taxon>Pseudomonadati</taxon>
        <taxon>Pseudomonadota</taxon>
        <taxon>Alphaproteobacteria</taxon>
        <taxon>Hyphomicrobiales</taxon>
        <taxon>Methylobacteriaceae</taxon>
        <taxon>Methylobacterium</taxon>
    </lineage>
</organism>
<dbReference type="Gene3D" id="3.30.300.30">
    <property type="match status" value="1"/>
</dbReference>
<dbReference type="Pfam" id="PF00501">
    <property type="entry name" value="AMP-binding"/>
    <property type="match status" value="1"/>
</dbReference>
<comment type="catalytic activity">
    <reaction evidence="5">
        <text>3-(methylsulfanyl)propanoate + ATP + CoA = 3-(methylsulfanyl)propanoyl-CoA + AMP + diphosphate</text>
        <dbReference type="Rhea" id="RHEA:43052"/>
        <dbReference type="ChEBI" id="CHEBI:30616"/>
        <dbReference type="ChEBI" id="CHEBI:33019"/>
        <dbReference type="ChEBI" id="CHEBI:49016"/>
        <dbReference type="ChEBI" id="CHEBI:57287"/>
        <dbReference type="ChEBI" id="CHEBI:82815"/>
        <dbReference type="ChEBI" id="CHEBI:456215"/>
        <dbReference type="EC" id="6.2.1.44"/>
    </reaction>
    <physiologicalReaction direction="left-to-right" evidence="5">
        <dbReference type="Rhea" id="RHEA:43053"/>
    </physiologicalReaction>
</comment>
<dbReference type="CDD" id="cd12118">
    <property type="entry name" value="ttLC_FACS_AEE21_like"/>
    <property type="match status" value="1"/>
</dbReference>
<dbReference type="RefSeq" id="WP_273557185.1">
    <property type="nucleotide sequence ID" value="NZ_BPQJ01000053.1"/>
</dbReference>
<keyword evidence="4" id="KW-0443">Lipid metabolism</keyword>
<dbReference type="AlphaFoldDB" id="A0AA37HIA7"/>
<dbReference type="Pfam" id="PF13193">
    <property type="entry name" value="AMP-binding_C"/>
    <property type="match status" value="1"/>
</dbReference>
<evidence type="ECO:0000259" key="8">
    <source>
        <dbReference type="Pfam" id="PF00501"/>
    </source>
</evidence>
<protein>
    <recommendedName>
        <fullName evidence="7">3-methylmercaptopropionyl-CoA ligase</fullName>
        <ecNumber evidence="6">6.2.1.44</ecNumber>
    </recommendedName>
</protein>
<evidence type="ECO:0000256" key="2">
    <source>
        <dbReference type="ARBA" id="ARBA00022598"/>
    </source>
</evidence>
<proteinExistence type="inferred from homology"/>
<dbReference type="PANTHER" id="PTHR43859:SF4">
    <property type="entry name" value="BUTANOATE--COA LIGASE AAE1-RELATED"/>
    <property type="match status" value="1"/>
</dbReference>
<evidence type="ECO:0000256" key="3">
    <source>
        <dbReference type="ARBA" id="ARBA00022832"/>
    </source>
</evidence>
<reference evidence="10" key="2">
    <citation type="submission" date="2021-08" db="EMBL/GenBank/DDBJ databases">
        <authorList>
            <person name="Tani A."/>
            <person name="Ola A."/>
            <person name="Ogura Y."/>
            <person name="Katsura K."/>
            <person name="Hayashi T."/>
        </authorList>
    </citation>
    <scope>NUCLEOTIDE SEQUENCE</scope>
    <source>
        <strain evidence="10">JCM 32048</strain>
    </source>
</reference>
<sequence length="542" mass="59295">MPIDFDAVYLSRRPANHMPLTPLHFLARAAEVFPDKTAIIHGERRDTWAEHARRCHKLASALRRAGIGRGHVVSILCQNTPAMLEAHFGVPMAGAVLNTINTRLDPAGVAFILEHCEASVFLVDTQLGATAREALALMAKRPLVLDIEDVTADAPVRVSDRTYEDFLAGGDETEPAAWPADEFDAISLNYTSGTTGSPKGAVYHHRGTYLNALGQLLHHGMSSTSVYLWTLPLFHCNGWCFSWAVAAVGGTHVCLRKVAADPIFDAIEAYGVTHMCCAPTVLSFVADAAARHKRGLPHSVAVMTAGSAPPAAILKRSEEIGFRIRHVYGSTEIHGVTSLCDWHEEWDRLPAPERSQVMARQGVRTVTCEDMMVADPVTMAPVPRDAATMGEVMFRTNLGMKGYLKNPGATDEAFAHGWYHTGDLAVVHGDGYIELKDRSKDIIISGGENISSIEVEDVLYQHGAVSCAAVVAMNDDKWGEVPCAFVELSETADCVTETEIIEFCRDRLAKYKLPRRVVFGPIERTATGKIQKFKLRQQLNQS</sequence>
<dbReference type="InterPro" id="IPR000873">
    <property type="entry name" value="AMP-dep_synth/lig_dom"/>
</dbReference>
<evidence type="ECO:0000313" key="11">
    <source>
        <dbReference type="Proteomes" id="UP001055286"/>
    </source>
</evidence>
<dbReference type="GO" id="GO:0006631">
    <property type="term" value="P:fatty acid metabolic process"/>
    <property type="evidence" value="ECO:0007669"/>
    <property type="project" value="UniProtKB-KW"/>
</dbReference>
<keyword evidence="2 10" id="KW-0436">Ligase</keyword>
<dbReference type="FunFam" id="3.30.300.30:FF:000008">
    <property type="entry name" value="2,3-dihydroxybenzoate-AMP ligase"/>
    <property type="match status" value="1"/>
</dbReference>
<evidence type="ECO:0000256" key="5">
    <source>
        <dbReference type="ARBA" id="ARBA00051915"/>
    </source>
</evidence>